<keyword evidence="7" id="KW-1185">Reference proteome</keyword>
<feature type="domain" description="SWIM-type" evidence="3">
    <location>
        <begin position="66"/>
        <end position="102"/>
    </location>
</feature>
<keyword evidence="2" id="KW-0862">Zinc</keyword>
<keyword evidence="2" id="KW-0863">Zinc-finger</keyword>
<evidence type="ECO:0000313" key="6">
    <source>
        <dbReference type="EMBL" id="MBG3878930.1"/>
    </source>
</evidence>
<dbReference type="InterPro" id="IPR038718">
    <property type="entry name" value="SNF2-like_sf"/>
</dbReference>
<dbReference type="PROSITE" id="PS51192">
    <property type="entry name" value="HELICASE_ATP_BIND_1"/>
    <property type="match status" value="1"/>
</dbReference>
<evidence type="ECO:0000313" key="7">
    <source>
        <dbReference type="Proteomes" id="UP001194469"/>
    </source>
</evidence>
<dbReference type="InterPro" id="IPR027417">
    <property type="entry name" value="P-loop_NTPase"/>
</dbReference>
<dbReference type="SUPFAM" id="SSF52540">
    <property type="entry name" value="P-loop containing nucleoside triphosphate hydrolases"/>
    <property type="match status" value="2"/>
</dbReference>
<evidence type="ECO:0000259" key="5">
    <source>
        <dbReference type="PROSITE" id="PS51194"/>
    </source>
</evidence>
<dbReference type="EMBL" id="VRYY01000783">
    <property type="protein sequence ID" value="MBG3878930.1"/>
    <property type="molecule type" value="Genomic_DNA"/>
</dbReference>
<dbReference type="RefSeq" id="WP_196610723.1">
    <property type="nucleotide sequence ID" value="NZ_VRYY01000783.1"/>
</dbReference>
<dbReference type="CDD" id="cd18012">
    <property type="entry name" value="DEXQc_arch_SWI2_SNF2"/>
    <property type="match status" value="1"/>
</dbReference>
<gene>
    <name evidence="6" type="ORF">FVW20_18495</name>
</gene>
<dbReference type="InterPro" id="IPR013663">
    <property type="entry name" value="Helicase_SWF/SNF/SWI_bac"/>
</dbReference>
<keyword evidence="2" id="KW-0479">Metal-binding</keyword>
<proteinExistence type="predicted"/>
<dbReference type="InterPro" id="IPR007527">
    <property type="entry name" value="Znf_SWIM"/>
</dbReference>
<dbReference type="InterPro" id="IPR001650">
    <property type="entry name" value="Helicase_C-like"/>
</dbReference>
<dbReference type="Pfam" id="PF00176">
    <property type="entry name" value="SNF2-rel_dom"/>
    <property type="match status" value="1"/>
</dbReference>
<dbReference type="Pfam" id="PF08455">
    <property type="entry name" value="SNF2_assoc"/>
    <property type="match status" value="1"/>
</dbReference>
<dbReference type="SMART" id="SM00490">
    <property type="entry name" value="HELICc"/>
    <property type="match status" value="1"/>
</dbReference>
<dbReference type="InterPro" id="IPR049730">
    <property type="entry name" value="SNF2/RAD54-like_C"/>
</dbReference>
<dbReference type="InterPro" id="IPR014001">
    <property type="entry name" value="Helicase_ATP-bd"/>
</dbReference>
<feature type="domain" description="Helicase C-terminal" evidence="5">
    <location>
        <begin position="907"/>
        <end position="1056"/>
    </location>
</feature>
<keyword evidence="6" id="KW-0347">Helicase</keyword>
<dbReference type="Gene3D" id="3.40.50.300">
    <property type="entry name" value="P-loop containing nucleotide triphosphate hydrolases"/>
    <property type="match status" value="1"/>
</dbReference>
<dbReference type="GO" id="GO:0004386">
    <property type="term" value="F:helicase activity"/>
    <property type="evidence" value="ECO:0007669"/>
    <property type="project" value="UniProtKB-KW"/>
</dbReference>
<organism evidence="6 7">
    <name type="scientific">Nitratidesulfovibrio oxamicus</name>
    <dbReference type="NCBI Taxonomy" id="32016"/>
    <lineage>
        <taxon>Bacteria</taxon>
        <taxon>Pseudomonadati</taxon>
        <taxon>Thermodesulfobacteriota</taxon>
        <taxon>Desulfovibrionia</taxon>
        <taxon>Desulfovibrionales</taxon>
        <taxon>Desulfovibrionaceae</taxon>
        <taxon>Nitratidesulfovibrio</taxon>
    </lineage>
</organism>
<protein>
    <submittedName>
        <fullName evidence="6">ATP-dependent helicase</fullName>
    </submittedName>
</protein>
<accession>A0ABS0J9W6</accession>
<sequence length="1069" mass="123128">MELNEEQSVRSLLQDFVHDSIPEYILDGSQDILAEGGVQKLSLKKADGYWEVEGSIQGEDFQIYSPKLSISLGEGTTAYHCNCPDSFSGVCRHVGATALKMLSSLETRSGGEEPARPKTEWRQNFRAFFSTAIEPEAGQHYLIFRFHPEPGRLLVSLFRGRQNKSGLSTVHNEITLEQILRNPDWCELSPQLAQVAQQIGQIVDYYGHRIEVPDGLLTWFLWAIRNEYYLFWGDTDQPCRIERTSMRLKLKPQLTDDGLSFDVMLHREGKQPFSIIGSEVTFHGQMPLWVCWNKGFYPVHTSLNSQLVQDLVRQPPMIPQEDISEFLDRVWTKLPTSDLYGQEEFLKHMEPIFQPATYNPKLFLDEEGSLLTLEIQNIYETVHGEFYLPGPNPDFQTGSYTIDGHTCLIRRHQEEEASLTALLAEMRFQPRSNRMWFLEPEEAINFLLDAYPKLVELYRVYGEKALSRYKVRLSQPVITAKVETSEEDKWFSLDITVEYDGQKVPIDKIWKAWAQGKRYVQLKDGSYTSLPEAWLKRIAHKLQALGLDPEKPPQKQFQQFEAPVLDSLLDDLPDAQTDPFWNSLRDKIRNFREIRPIDPPRGLTASLRGYQQQGLSYLNFLREYGFGGILADEMGLGKTIQTLSFIQHMVERGAVGPNLIVVPTSVLPNWDREAQKFVPELRRLIIYGTRREGMFRRIDESDLVVTTYALLRRDLEELQEHEFNSIILDEAQNIKNPNTITARSVRRINARMRLCLSGTPIENNLFELWSLFEFLMPGFLGSQHAFQRGIIKPIKDGDSETLDYLRTRVRPFILRRTKSEVAKDLPPKIENTYYCALAEEQAELYTALARKLKEQVMADVDEKGIAKSQMSILDALLKLRQICCHPRLLKLDMPGLTTNLPSGKFDAFKDMITDIVEEGHKVLVFSQFVQMLHIIRSWLQINAIPFCYLDGTSKDRFEQVDRFNNTPEIPIFLISLKAGGTGLNLTSADYVIHYDPWWNPAVESQATDRTHRIGQTRQVFSYKLICENTVEEKILKLQDMKRGVAEAIIPGQEAWKSLTREDLEMLFDV</sequence>
<dbReference type="PROSITE" id="PS51194">
    <property type="entry name" value="HELICASE_CTER"/>
    <property type="match status" value="1"/>
</dbReference>
<dbReference type="Proteomes" id="UP001194469">
    <property type="component" value="Unassembled WGS sequence"/>
</dbReference>
<name>A0ABS0J9W6_9BACT</name>
<keyword evidence="6" id="KW-0067">ATP-binding</keyword>
<dbReference type="PROSITE" id="PS50966">
    <property type="entry name" value="ZF_SWIM"/>
    <property type="match status" value="1"/>
</dbReference>
<evidence type="ECO:0000259" key="4">
    <source>
        <dbReference type="PROSITE" id="PS51192"/>
    </source>
</evidence>
<dbReference type="Pfam" id="PF00271">
    <property type="entry name" value="Helicase_C"/>
    <property type="match status" value="1"/>
</dbReference>
<dbReference type="Gene3D" id="3.40.50.10810">
    <property type="entry name" value="Tandem AAA-ATPase domain"/>
    <property type="match status" value="1"/>
</dbReference>
<dbReference type="PANTHER" id="PTHR10799">
    <property type="entry name" value="SNF2/RAD54 HELICASE FAMILY"/>
    <property type="match status" value="1"/>
</dbReference>
<evidence type="ECO:0000256" key="1">
    <source>
        <dbReference type="ARBA" id="ARBA00022801"/>
    </source>
</evidence>
<evidence type="ECO:0000259" key="3">
    <source>
        <dbReference type="PROSITE" id="PS50966"/>
    </source>
</evidence>
<reference evidence="6 7" key="1">
    <citation type="submission" date="2019-08" db="EMBL/GenBank/DDBJ databases">
        <authorList>
            <person name="Luo N."/>
        </authorList>
    </citation>
    <scope>NUCLEOTIDE SEQUENCE [LARGE SCALE GENOMIC DNA]</scope>
    <source>
        <strain evidence="6 7">NCIMB 9442</strain>
    </source>
</reference>
<keyword evidence="6" id="KW-0547">Nucleotide-binding</keyword>
<dbReference type="SMART" id="SM00487">
    <property type="entry name" value="DEXDc"/>
    <property type="match status" value="1"/>
</dbReference>
<evidence type="ECO:0000256" key="2">
    <source>
        <dbReference type="PROSITE-ProRule" id="PRU00325"/>
    </source>
</evidence>
<dbReference type="InterPro" id="IPR000330">
    <property type="entry name" value="SNF2_N"/>
</dbReference>
<feature type="domain" description="Helicase ATP-binding" evidence="4">
    <location>
        <begin position="619"/>
        <end position="778"/>
    </location>
</feature>
<dbReference type="CDD" id="cd18793">
    <property type="entry name" value="SF2_C_SNF"/>
    <property type="match status" value="1"/>
</dbReference>
<comment type="caution">
    <text evidence="6">The sequence shown here is derived from an EMBL/GenBank/DDBJ whole genome shotgun (WGS) entry which is preliminary data.</text>
</comment>
<keyword evidence="1" id="KW-0378">Hydrolase</keyword>